<dbReference type="SUPFAM" id="SSF56300">
    <property type="entry name" value="Metallo-dependent phosphatases"/>
    <property type="match status" value="1"/>
</dbReference>
<evidence type="ECO:0000259" key="1">
    <source>
        <dbReference type="Pfam" id="PF09423"/>
    </source>
</evidence>
<proteinExistence type="predicted"/>
<dbReference type="PANTHER" id="PTHR43606">
    <property type="entry name" value="PHOSPHATASE, PUTATIVE (AFU_ORTHOLOGUE AFUA_6G08710)-RELATED"/>
    <property type="match status" value="1"/>
</dbReference>
<dbReference type="InterPro" id="IPR038607">
    <property type="entry name" value="PhoD-like_sf"/>
</dbReference>
<evidence type="ECO:0000313" key="3">
    <source>
        <dbReference type="EMBL" id="GAA3953984.1"/>
    </source>
</evidence>
<feature type="domain" description="PhoD-like phosphatase metallophosphatase" evidence="1">
    <location>
        <begin position="159"/>
        <end position="519"/>
    </location>
</feature>
<gene>
    <name evidence="3" type="ORF">GCM10022231_10380</name>
</gene>
<evidence type="ECO:0000259" key="2">
    <source>
        <dbReference type="Pfam" id="PF16655"/>
    </source>
</evidence>
<dbReference type="InterPro" id="IPR032093">
    <property type="entry name" value="PhoD_N"/>
</dbReference>
<dbReference type="Gene3D" id="3.60.21.70">
    <property type="entry name" value="PhoD-like phosphatase"/>
    <property type="match status" value="1"/>
</dbReference>
<dbReference type="Pfam" id="PF09423">
    <property type="entry name" value="PhoD"/>
    <property type="match status" value="1"/>
</dbReference>
<reference evidence="4" key="1">
    <citation type="journal article" date="2019" name="Int. J. Syst. Evol. Microbiol.">
        <title>The Global Catalogue of Microorganisms (GCM) 10K type strain sequencing project: providing services to taxonomists for standard genome sequencing and annotation.</title>
        <authorList>
            <consortium name="The Broad Institute Genomics Platform"/>
            <consortium name="The Broad Institute Genome Sequencing Center for Infectious Disease"/>
            <person name="Wu L."/>
            <person name="Ma J."/>
        </authorList>
    </citation>
    <scope>NUCLEOTIDE SEQUENCE [LARGE SCALE GENOMIC DNA]</scope>
    <source>
        <strain evidence="4">JCM 16923</strain>
    </source>
</reference>
<dbReference type="InterPro" id="IPR018946">
    <property type="entry name" value="PhoD-like_MPP"/>
</dbReference>
<dbReference type="Pfam" id="PF16655">
    <property type="entry name" value="PhoD_N"/>
    <property type="match status" value="1"/>
</dbReference>
<dbReference type="CDD" id="cd07389">
    <property type="entry name" value="MPP_PhoD"/>
    <property type="match status" value="1"/>
</dbReference>
<comment type="caution">
    <text evidence="3">The sequence shown here is derived from an EMBL/GenBank/DDBJ whole genome shotgun (WGS) entry which is preliminary data.</text>
</comment>
<dbReference type="InterPro" id="IPR052900">
    <property type="entry name" value="Phospholipid_Metab_Enz"/>
</dbReference>
<name>A0ABP7NTZ9_9ACTN</name>
<dbReference type="EMBL" id="BAAAZW010000003">
    <property type="protein sequence ID" value="GAA3953984.1"/>
    <property type="molecule type" value="Genomic_DNA"/>
</dbReference>
<dbReference type="Gene3D" id="2.60.40.380">
    <property type="entry name" value="Purple acid phosphatase-like, N-terminal"/>
    <property type="match status" value="1"/>
</dbReference>
<keyword evidence="4" id="KW-1185">Reference proteome</keyword>
<sequence length="554" mass="60149">MPNPLSANFSRRTFVGAAGAGMVGVGLAAAPRAVGRPGSAAVFAHGVASGDPLPDRVIVWTRVTPTPEATAGSGRGAPVNLRWELSPAADFSAIAATGTVVTDAARDHTVKVDAAGLTPKTRYWYRFRVLDGAAAGTVSPVGRTRTAPADGDDVARVKFGVASCSNWEAGYFGAYRELAERSDLDAVVHLGDYIYEYGAGEYGGKSGSVRTHRPAHDIVSLADYRIRHAQYKTDPDLRAAHAAHPFICTWDDHESADNAWLRGAENHDPARQGSWAARKADSEKAYYEWMPVRPQISGTGRHLYRRLRYGRLLELSMLDLRTYRDKQVSMTSPKADSASTSITGRAQMRWLTGGVETSQTTWQIIGNPVMISPVLLPPLDPERSRILTELLGLPSDGVPLNTDAWDGYTADRKTLLSAIERSGRKNAVFITGDIHMSWACEVPREPANYPGAGTVATEFVVTSVSSNNLDDMVSVPEQTLGTPAAAALMATNRNTRWVETDAHGYSVLTVTPAATQMDWYFVADRTVRRSPFRHAQSWRVASGSRRLTRVSRPA</sequence>
<feature type="domain" description="Phospholipase D N-terminal" evidence="2">
    <location>
        <begin position="45"/>
        <end position="146"/>
    </location>
</feature>
<evidence type="ECO:0000313" key="4">
    <source>
        <dbReference type="Proteomes" id="UP001418444"/>
    </source>
</evidence>
<dbReference type="Proteomes" id="UP001418444">
    <property type="component" value="Unassembled WGS sequence"/>
</dbReference>
<protein>
    <submittedName>
        <fullName evidence="3">Alkaline phosphatase D family protein</fullName>
    </submittedName>
</protein>
<dbReference type="InterPro" id="IPR029052">
    <property type="entry name" value="Metallo-depent_PP-like"/>
</dbReference>
<dbReference type="PROSITE" id="PS51318">
    <property type="entry name" value="TAT"/>
    <property type="match status" value="1"/>
</dbReference>
<dbReference type="PANTHER" id="PTHR43606:SF2">
    <property type="entry name" value="ALKALINE PHOSPHATASE FAMILY PROTEIN (AFU_ORTHOLOGUE AFUA_5G03860)"/>
    <property type="match status" value="1"/>
</dbReference>
<accession>A0ABP7NTZ9</accession>
<organism evidence="3 4">
    <name type="scientific">Gordonia caeni</name>
    <dbReference type="NCBI Taxonomy" id="1007097"/>
    <lineage>
        <taxon>Bacteria</taxon>
        <taxon>Bacillati</taxon>
        <taxon>Actinomycetota</taxon>
        <taxon>Actinomycetes</taxon>
        <taxon>Mycobacteriales</taxon>
        <taxon>Gordoniaceae</taxon>
        <taxon>Gordonia</taxon>
    </lineage>
</organism>
<dbReference type="InterPro" id="IPR006311">
    <property type="entry name" value="TAT_signal"/>
</dbReference>